<dbReference type="PANTHER" id="PTHR28547">
    <property type="entry name" value="PROTEIN MMS22-LIKE"/>
    <property type="match status" value="1"/>
</dbReference>
<feature type="domain" description="MMS22-like C-terminal" evidence="1">
    <location>
        <begin position="113"/>
        <end position="169"/>
    </location>
</feature>
<proteinExistence type="predicted"/>
<evidence type="ECO:0000313" key="2">
    <source>
        <dbReference type="EMBL" id="KAK2114092.1"/>
    </source>
</evidence>
<protein>
    <submittedName>
        <fullName evidence="2">Protein MMS22-like</fullName>
    </submittedName>
</protein>
<dbReference type="PANTHER" id="PTHR28547:SF1">
    <property type="entry name" value="PROTEIN MMS22-LIKE"/>
    <property type="match status" value="1"/>
</dbReference>
<dbReference type="Pfam" id="PF14911">
    <property type="entry name" value="MMS22L_C"/>
    <property type="match status" value="2"/>
</dbReference>
<feature type="domain" description="MMS22-like C-terminal" evidence="1">
    <location>
        <begin position="28"/>
        <end position="98"/>
    </location>
</feature>
<dbReference type="EMBL" id="JASSZA010000004">
    <property type="protein sequence ID" value="KAK2114092.1"/>
    <property type="molecule type" value="Genomic_DNA"/>
</dbReference>
<comment type="caution">
    <text evidence="2">The sequence shown here is derived from an EMBL/GenBank/DDBJ whole genome shotgun (WGS) entry which is preliminary data.</text>
</comment>
<sequence length="169" mass="19271">MYIKNLSGPDDLLIDKNFEQAVDKEYMEQLIELTRLLFKLSEVKSIFSKAQVEYSSISEDPKKALIRFFELEAVGITYGTLQTLSDKSAMVTKSLEYLVPSTNFPTFPTFPRILVKSWAQIFATSKAQKLLFRIIDCLLLPHTVLQQGKELPAPMFSAIQKSLPLYLQV</sequence>
<reference evidence="2 3" key="1">
    <citation type="submission" date="2023-05" db="EMBL/GenBank/DDBJ databases">
        <title>B98-5 Cell Line De Novo Hybrid Assembly: An Optical Mapping Approach.</title>
        <authorList>
            <person name="Kananen K."/>
            <person name="Auerbach J.A."/>
            <person name="Kautto E."/>
            <person name="Blachly J.S."/>
        </authorList>
    </citation>
    <scope>NUCLEOTIDE SEQUENCE [LARGE SCALE GENOMIC DNA]</scope>
    <source>
        <strain evidence="2">B95-8</strain>
        <tissue evidence="2">Cell line</tissue>
    </source>
</reference>
<evidence type="ECO:0000259" key="1">
    <source>
        <dbReference type="Pfam" id="PF14911"/>
    </source>
</evidence>
<gene>
    <name evidence="2" type="primary">MMS22L_2</name>
    <name evidence="2" type="ORF">P7K49_008358</name>
</gene>
<dbReference type="InterPro" id="IPR029424">
    <property type="entry name" value="MMS22L_C"/>
</dbReference>
<organism evidence="2 3">
    <name type="scientific">Saguinus oedipus</name>
    <name type="common">Cotton-top tamarin</name>
    <name type="synonym">Oedipomidas oedipus</name>
    <dbReference type="NCBI Taxonomy" id="9490"/>
    <lineage>
        <taxon>Eukaryota</taxon>
        <taxon>Metazoa</taxon>
        <taxon>Chordata</taxon>
        <taxon>Craniata</taxon>
        <taxon>Vertebrata</taxon>
        <taxon>Euteleostomi</taxon>
        <taxon>Mammalia</taxon>
        <taxon>Eutheria</taxon>
        <taxon>Euarchontoglires</taxon>
        <taxon>Primates</taxon>
        <taxon>Haplorrhini</taxon>
        <taxon>Platyrrhini</taxon>
        <taxon>Cebidae</taxon>
        <taxon>Callitrichinae</taxon>
        <taxon>Saguinus</taxon>
    </lineage>
</organism>
<evidence type="ECO:0000313" key="3">
    <source>
        <dbReference type="Proteomes" id="UP001266305"/>
    </source>
</evidence>
<dbReference type="Proteomes" id="UP001266305">
    <property type="component" value="Unassembled WGS sequence"/>
</dbReference>
<accession>A0ABQ9VXI9</accession>
<keyword evidence="3" id="KW-1185">Reference proteome</keyword>
<dbReference type="InterPro" id="IPR042320">
    <property type="entry name" value="MMS22-like"/>
</dbReference>
<name>A0ABQ9VXI9_SAGOE</name>